<evidence type="ECO:0000256" key="2">
    <source>
        <dbReference type="ARBA" id="ARBA00006577"/>
    </source>
</evidence>
<feature type="chain" id="PRO_5015430509" description="peptidylprolyl isomerase" evidence="8">
    <location>
        <begin position="29"/>
        <end position="381"/>
    </location>
</feature>
<feature type="region of interest" description="Disordered" evidence="7">
    <location>
        <begin position="338"/>
        <end position="381"/>
    </location>
</feature>
<dbReference type="InterPro" id="IPR001179">
    <property type="entry name" value="PPIase_FKBP_dom"/>
</dbReference>
<dbReference type="PROSITE" id="PS50059">
    <property type="entry name" value="FKBP_PPIASE"/>
    <property type="match status" value="2"/>
</dbReference>
<comment type="caution">
    <text evidence="10">The sequence shown here is derived from an EMBL/GenBank/DDBJ whole genome shotgun (WGS) entry which is preliminary data.</text>
</comment>
<dbReference type="OrthoDB" id="9812109at2"/>
<proteinExistence type="inferred from homology"/>
<evidence type="ECO:0000313" key="11">
    <source>
        <dbReference type="Proteomes" id="UP000237968"/>
    </source>
</evidence>
<evidence type="ECO:0000256" key="6">
    <source>
        <dbReference type="PROSITE-ProRule" id="PRU00277"/>
    </source>
</evidence>
<evidence type="ECO:0000313" key="10">
    <source>
        <dbReference type="EMBL" id="PRQ02497.1"/>
    </source>
</evidence>
<dbReference type="Pfam" id="PF00254">
    <property type="entry name" value="FKBP_C"/>
    <property type="match status" value="2"/>
</dbReference>
<keyword evidence="5 6" id="KW-0413">Isomerase</keyword>
<accession>A0A2S9YBJ7</accession>
<name>A0A2S9YBJ7_9BACT</name>
<evidence type="ECO:0000256" key="3">
    <source>
        <dbReference type="ARBA" id="ARBA00013194"/>
    </source>
</evidence>
<dbReference type="Gene3D" id="3.10.50.40">
    <property type="match status" value="2"/>
</dbReference>
<comment type="similarity">
    <text evidence="2">Belongs to the FKBP-type PPIase family.</text>
</comment>
<sequence length="381" mass="39993">MRKLDLRVLSLTGVVASALLCTACFTPADFGVDVTAEDHGEAEHQAEHVENVEADAPTGEAIVEGILPGSEGRKLEIKAPEIPYEAPFDGKPLSSKTLDSGVVVEDFVLGDGSPVADETMIEFQFKGYASANGKQVMGSRAAPAKLVINETTRTKDPIAKSMAEGLDGMKPGGKRRIKVPADIVDEGAPPGRPAVGDLWMTVELIAVKDSPKLHGAEEFEGTPVATNKLSNGLEIHDYVAGEGPAAKAGDQVVTHYIGQLSDGTEFDSSHSRAEGMPVTVGGPGVIKGFAQGVEGARKGMLRKIVIPPELGYGERDQGKIPPNSTLVFLLEIMEVNDGPPGGQAPVVIPPPKKPKAGEGEDEPKPKPKKPKPEPEAEADGE</sequence>
<dbReference type="EC" id="5.2.1.8" evidence="3 6"/>
<keyword evidence="11" id="KW-1185">Reference proteome</keyword>
<keyword evidence="8" id="KW-0732">Signal</keyword>
<dbReference type="PANTHER" id="PTHR43811:SF19">
    <property type="entry name" value="39 KDA FK506-BINDING NUCLEAR PROTEIN"/>
    <property type="match status" value="1"/>
</dbReference>
<reference evidence="10 11" key="1">
    <citation type="submission" date="2018-03" db="EMBL/GenBank/DDBJ databases">
        <title>Draft Genome Sequences of the Obligatory Marine Myxobacteria Enhygromyxa salina SWB005.</title>
        <authorList>
            <person name="Poehlein A."/>
            <person name="Moghaddam J.A."/>
            <person name="Harms H."/>
            <person name="Alanjari M."/>
            <person name="Koenig G.M."/>
            <person name="Daniel R."/>
            <person name="Schaeberle T.F."/>
        </authorList>
    </citation>
    <scope>NUCLEOTIDE SEQUENCE [LARGE SCALE GENOMIC DNA]</scope>
    <source>
        <strain evidence="10 11">SWB005</strain>
    </source>
</reference>
<protein>
    <recommendedName>
        <fullName evidence="3 6">peptidylprolyl isomerase</fullName>
        <ecNumber evidence="3 6">5.2.1.8</ecNumber>
    </recommendedName>
</protein>
<dbReference type="EMBL" id="PVNK01000116">
    <property type="protein sequence ID" value="PRQ02497.1"/>
    <property type="molecule type" value="Genomic_DNA"/>
</dbReference>
<comment type="catalytic activity">
    <reaction evidence="1 6">
        <text>[protein]-peptidylproline (omega=180) = [protein]-peptidylproline (omega=0)</text>
        <dbReference type="Rhea" id="RHEA:16237"/>
        <dbReference type="Rhea" id="RHEA-COMP:10747"/>
        <dbReference type="Rhea" id="RHEA-COMP:10748"/>
        <dbReference type="ChEBI" id="CHEBI:83833"/>
        <dbReference type="ChEBI" id="CHEBI:83834"/>
        <dbReference type="EC" id="5.2.1.8"/>
    </reaction>
</comment>
<organism evidence="10 11">
    <name type="scientific">Enhygromyxa salina</name>
    <dbReference type="NCBI Taxonomy" id="215803"/>
    <lineage>
        <taxon>Bacteria</taxon>
        <taxon>Pseudomonadati</taxon>
        <taxon>Myxococcota</taxon>
        <taxon>Polyangia</taxon>
        <taxon>Nannocystales</taxon>
        <taxon>Nannocystaceae</taxon>
        <taxon>Enhygromyxa</taxon>
    </lineage>
</organism>
<dbReference type="RefSeq" id="WP_106391672.1">
    <property type="nucleotide sequence ID" value="NZ_PVNK01000116.1"/>
</dbReference>
<keyword evidence="4 6" id="KW-0697">Rotamase</keyword>
<dbReference type="GO" id="GO:0003755">
    <property type="term" value="F:peptidyl-prolyl cis-trans isomerase activity"/>
    <property type="evidence" value="ECO:0007669"/>
    <property type="project" value="UniProtKB-KW"/>
</dbReference>
<dbReference type="SUPFAM" id="SSF54534">
    <property type="entry name" value="FKBP-like"/>
    <property type="match status" value="2"/>
</dbReference>
<gene>
    <name evidence="10" type="primary">fbp_2</name>
    <name evidence="10" type="ORF">ENSA5_22480</name>
</gene>
<dbReference type="InterPro" id="IPR046357">
    <property type="entry name" value="PPIase_dom_sf"/>
</dbReference>
<evidence type="ECO:0000256" key="1">
    <source>
        <dbReference type="ARBA" id="ARBA00000971"/>
    </source>
</evidence>
<evidence type="ECO:0000256" key="7">
    <source>
        <dbReference type="SAM" id="MobiDB-lite"/>
    </source>
</evidence>
<feature type="domain" description="PPIase FKBP-type" evidence="9">
    <location>
        <begin position="249"/>
        <end position="336"/>
    </location>
</feature>
<evidence type="ECO:0000259" key="9">
    <source>
        <dbReference type="PROSITE" id="PS50059"/>
    </source>
</evidence>
<feature type="signal peptide" evidence="8">
    <location>
        <begin position="1"/>
        <end position="28"/>
    </location>
</feature>
<dbReference type="AlphaFoldDB" id="A0A2S9YBJ7"/>
<evidence type="ECO:0000256" key="8">
    <source>
        <dbReference type="SAM" id="SignalP"/>
    </source>
</evidence>
<evidence type="ECO:0000256" key="4">
    <source>
        <dbReference type="ARBA" id="ARBA00023110"/>
    </source>
</evidence>
<feature type="domain" description="PPIase FKBP-type" evidence="9">
    <location>
        <begin position="118"/>
        <end position="208"/>
    </location>
</feature>
<dbReference type="Proteomes" id="UP000237968">
    <property type="component" value="Unassembled WGS sequence"/>
</dbReference>
<dbReference type="PANTHER" id="PTHR43811">
    <property type="entry name" value="FKBP-TYPE PEPTIDYL-PROLYL CIS-TRANS ISOMERASE FKPA"/>
    <property type="match status" value="1"/>
</dbReference>
<evidence type="ECO:0000256" key="5">
    <source>
        <dbReference type="ARBA" id="ARBA00023235"/>
    </source>
</evidence>
<feature type="compositionally biased region" description="Basic and acidic residues" evidence="7">
    <location>
        <begin position="355"/>
        <end position="374"/>
    </location>
</feature>